<dbReference type="PANTHER" id="PTHR46696:SF1">
    <property type="entry name" value="CYTOCHROME P450 YJIB-RELATED"/>
    <property type="match status" value="1"/>
</dbReference>
<accession>A0A081RBR5</accession>
<comment type="similarity">
    <text evidence="1 8">Belongs to the cytochrome P450 family.</text>
</comment>
<dbReference type="Pfam" id="PF00067">
    <property type="entry name" value="p450"/>
    <property type="match status" value="1"/>
</dbReference>
<keyword evidence="3 8" id="KW-0479">Metal-binding</keyword>
<evidence type="ECO:0000256" key="8">
    <source>
        <dbReference type="RuleBase" id="RU000461"/>
    </source>
</evidence>
<dbReference type="InterPro" id="IPR001128">
    <property type="entry name" value="Cyt_P450"/>
</dbReference>
<keyword evidence="5 8" id="KW-0408">Iron</keyword>
<dbReference type="AlphaFoldDB" id="A0A081RBR5"/>
<keyword evidence="6 8" id="KW-0503">Monooxygenase</keyword>
<proteinExistence type="inferred from homology"/>
<dbReference type="OrthoDB" id="5522954at2"/>
<evidence type="ECO:0000256" key="7">
    <source>
        <dbReference type="ARBA" id="ARBA00043906"/>
    </source>
</evidence>
<dbReference type="RefSeq" id="WP_037453698.1">
    <property type="nucleotide sequence ID" value="NZ_JFHR01000038.1"/>
</dbReference>
<dbReference type="PRINTS" id="PR00385">
    <property type="entry name" value="P450"/>
</dbReference>
<keyword evidence="2 8" id="KW-0349">Heme</keyword>
<reference evidence="9 10" key="1">
    <citation type="submission" date="2014-02" db="EMBL/GenBank/DDBJ databases">
        <title>Whole genome sequence of Sphingobium chlorophenolicum NBRC 16172.</title>
        <authorList>
            <person name="Gan H.M."/>
            <person name="Gan H.Y."/>
            <person name="Chew T.H."/>
            <person name="Savka M.A."/>
        </authorList>
    </citation>
    <scope>NUCLEOTIDE SEQUENCE [LARGE SCALE GENOMIC DNA]</scope>
    <source>
        <strain evidence="9 10">NBRC 16172</strain>
    </source>
</reference>
<evidence type="ECO:0000256" key="1">
    <source>
        <dbReference type="ARBA" id="ARBA00010617"/>
    </source>
</evidence>
<evidence type="ECO:0000256" key="2">
    <source>
        <dbReference type="ARBA" id="ARBA00022617"/>
    </source>
</evidence>
<dbReference type="GO" id="GO:0004497">
    <property type="term" value="F:monooxygenase activity"/>
    <property type="evidence" value="ECO:0007669"/>
    <property type="project" value="UniProtKB-KW"/>
</dbReference>
<evidence type="ECO:0000313" key="9">
    <source>
        <dbReference type="EMBL" id="KEQ52638.1"/>
    </source>
</evidence>
<dbReference type="PATRIC" id="fig|46429.4.peg.3060"/>
<evidence type="ECO:0000256" key="6">
    <source>
        <dbReference type="ARBA" id="ARBA00023033"/>
    </source>
</evidence>
<dbReference type="GO" id="GO:0016705">
    <property type="term" value="F:oxidoreductase activity, acting on paired donors, with incorporation or reduction of molecular oxygen"/>
    <property type="evidence" value="ECO:0007669"/>
    <property type="project" value="InterPro"/>
</dbReference>
<name>A0A081RBR5_SPHCR</name>
<dbReference type="eggNOG" id="COG2124">
    <property type="taxonomic scope" value="Bacteria"/>
</dbReference>
<sequence length="433" mass="48518">MTISHAPASAAQAPSDIAALITDSRSFAHPEKVHGAFAWLRANQPVSRAVTPNFDPFWVVTKHQDILDIERQSDIFHNGDRSTVLIPQDLLRGIEQTMHSPHLTRSIVNMDDREHRLYRSLTQSWFMPGNVKKLSDRIRSIARSHIDRMIARGGTCDFVSDVALHFPLHVVMEILGVPEEDEGRMLVLTQQLFGARDPDLGRKPDATTDSVSDLSMLEAVLGDFHSYFAKLTADRRENPRDDVATVIANALIDGKPIAEHEANGYYVLIATAGHDTTSASTAGAIWALAERPDLLRQVQADPSLITGLVEEAIRWTTPVKHFMRTATQDYELRGQQIKAGDWLLLSFLSANRDEEVFDDPHDFRVDRPLNRQVAFGYGAHACLGQHLAKLEMRILLEELLPRIRSIELNGTPEWTQSIFVSGPKHLPIRFEAA</sequence>
<dbReference type="GO" id="GO:0005506">
    <property type="term" value="F:iron ion binding"/>
    <property type="evidence" value="ECO:0007669"/>
    <property type="project" value="InterPro"/>
</dbReference>
<dbReference type="FunFam" id="1.10.630.10:FF:000018">
    <property type="entry name" value="Cytochrome P450 monooxygenase"/>
    <property type="match status" value="1"/>
</dbReference>
<evidence type="ECO:0000256" key="5">
    <source>
        <dbReference type="ARBA" id="ARBA00023004"/>
    </source>
</evidence>
<evidence type="ECO:0000256" key="3">
    <source>
        <dbReference type="ARBA" id="ARBA00022723"/>
    </source>
</evidence>
<dbReference type="EC" id="1.14.13.151" evidence="9"/>
<dbReference type="InterPro" id="IPR017972">
    <property type="entry name" value="Cyt_P450_CS"/>
</dbReference>
<organism evidence="9 10">
    <name type="scientific">Sphingobium chlorophenolicum</name>
    <dbReference type="NCBI Taxonomy" id="46429"/>
    <lineage>
        <taxon>Bacteria</taxon>
        <taxon>Pseudomonadati</taxon>
        <taxon>Pseudomonadota</taxon>
        <taxon>Alphaproteobacteria</taxon>
        <taxon>Sphingomonadales</taxon>
        <taxon>Sphingomonadaceae</taxon>
        <taxon>Sphingobium</taxon>
    </lineage>
</organism>
<dbReference type="CDD" id="cd11033">
    <property type="entry name" value="CYP142-like"/>
    <property type="match status" value="1"/>
</dbReference>
<evidence type="ECO:0000256" key="4">
    <source>
        <dbReference type="ARBA" id="ARBA00023002"/>
    </source>
</evidence>
<protein>
    <submittedName>
        <fullName evidence="9">Linalool 8-monooxygenase</fullName>
        <ecNumber evidence="9">1.14.13.151</ecNumber>
    </submittedName>
</protein>
<comment type="caution">
    <text evidence="9">The sequence shown here is derived from an EMBL/GenBank/DDBJ whole genome shotgun (WGS) entry which is preliminary data.</text>
</comment>
<evidence type="ECO:0000313" key="10">
    <source>
        <dbReference type="Proteomes" id="UP000028411"/>
    </source>
</evidence>
<gene>
    <name evidence="9" type="ORF">BV95_03083</name>
</gene>
<dbReference type="Proteomes" id="UP000028411">
    <property type="component" value="Unassembled WGS sequence"/>
</dbReference>
<dbReference type="PROSITE" id="PS00086">
    <property type="entry name" value="CYTOCHROME_P450"/>
    <property type="match status" value="1"/>
</dbReference>
<dbReference type="SUPFAM" id="SSF48264">
    <property type="entry name" value="Cytochrome P450"/>
    <property type="match status" value="1"/>
</dbReference>
<dbReference type="PRINTS" id="PR00359">
    <property type="entry name" value="BP450"/>
</dbReference>
<dbReference type="EMBL" id="JFHR01000038">
    <property type="protein sequence ID" value="KEQ52638.1"/>
    <property type="molecule type" value="Genomic_DNA"/>
</dbReference>
<dbReference type="Gene3D" id="1.10.630.10">
    <property type="entry name" value="Cytochrome P450"/>
    <property type="match status" value="1"/>
</dbReference>
<dbReference type="InterPro" id="IPR036396">
    <property type="entry name" value="Cyt_P450_sf"/>
</dbReference>
<keyword evidence="4 8" id="KW-0560">Oxidoreductase</keyword>
<dbReference type="InterPro" id="IPR002397">
    <property type="entry name" value="Cyt_P450_B"/>
</dbReference>
<dbReference type="PANTHER" id="PTHR46696">
    <property type="entry name" value="P450, PUTATIVE (EUROFUNG)-RELATED"/>
    <property type="match status" value="1"/>
</dbReference>
<comment type="function">
    <text evidence="7">Cytochromes P450 are a group of heme-thiolate monooxygenases. They oxidize a variety of structurally unrelated compounds, including steroids, fatty acids, and xenobiotics.</text>
</comment>
<dbReference type="GO" id="GO:0020037">
    <property type="term" value="F:heme binding"/>
    <property type="evidence" value="ECO:0007669"/>
    <property type="project" value="InterPro"/>
</dbReference>